<reference evidence="1" key="1">
    <citation type="submission" date="2021-09" db="EMBL/GenBank/DDBJ databases">
        <title>A high-quality genome of the endoparasitic fungus Hirsutella rhossiliensis with a comparison of Hirsutella genomes reveals transposable elements contributing to genome size variation.</title>
        <authorList>
            <person name="Lin R."/>
            <person name="Jiao Y."/>
            <person name="Sun X."/>
            <person name="Ling J."/>
            <person name="Xie B."/>
            <person name="Cheng X."/>
        </authorList>
    </citation>
    <scope>NUCLEOTIDE SEQUENCE</scope>
    <source>
        <strain evidence="1">HR02</strain>
    </source>
</reference>
<dbReference type="OrthoDB" id="4926652at2759"/>
<evidence type="ECO:0000313" key="1">
    <source>
        <dbReference type="EMBL" id="KAH0963750.1"/>
    </source>
</evidence>
<dbReference type="AlphaFoldDB" id="A0A9P8MYT5"/>
<keyword evidence="2" id="KW-1185">Reference proteome</keyword>
<gene>
    <name evidence="1" type="ORF">HRG_04178</name>
</gene>
<dbReference type="Proteomes" id="UP000824596">
    <property type="component" value="Unassembled WGS sequence"/>
</dbReference>
<protein>
    <submittedName>
        <fullName evidence="1">Uncharacterized protein</fullName>
    </submittedName>
</protein>
<comment type="caution">
    <text evidence="1">The sequence shown here is derived from an EMBL/GenBank/DDBJ whole genome shotgun (WGS) entry which is preliminary data.</text>
</comment>
<dbReference type="RefSeq" id="XP_044721263.1">
    <property type="nucleotide sequence ID" value="XM_044862649.1"/>
</dbReference>
<dbReference type="GeneID" id="68353307"/>
<organism evidence="1 2">
    <name type="scientific">Hirsutella rhossiliensis</name>
    <dbReference type="NCBI Taxonomy" id="111463"/>
    <lineage>
        <taxon>Eukaryota</taxon>
        <taxon>Fungi</taxon>
        <taxon>Dikarya</taxon>
        <taxon>Ascomycota</taxon>
        <taxon>Pezizomycotina</taxon>
        <taxon>Sordariomycetes</taxon>
        <taxon>Hypocreomycetidae</taxon>
        <taxon>Hypocreales</taxon>
        <taxon>Ophiocordycipitaceae</taxon>
        <taxon>Hirsutella</taxon>
    </lineage>
</organism>
<name>A0A9P8MYT5_9HYPO</name>
<proteinExistence type="predicted"/>
<sequence>MGLPSTDPPPKIEPGTQNCICTIKWRRPNDPEAFTWYYKTDCPVLLDQHTRHREIFTQALDGGFGFARDPEGGRIIISDGKDIELRRDSLPPALIRVTVEDQCKSSHEAIADPDHRGQTRTHLPTLHRIPDRRDLLIKHRGQLTTRMGQTSPSQVDLAFPTGLTTNDLGIVSLSSEVGHHMMEHDQVSRQPNFSTAAGGMRLVAEHLELCENLPAVEGGARLMQRMDTILERLATMEQAMRRGFLDVGQRVDALDRKVTVTNKNFTARMQNSIVVHESVELAPLYSAQTGDLVPGCPRKLADLDRLSAQEAAELLRQLDEPVPRTVDQRRSQLRHAFGVRTRAA</sequence>
<dbReference type="EMBL" id="JAIZPD010000004">
    <property type="protein sequence ID" value="KAH0963750.1"/>
    <property type="molecule type" value="Genomic_DNA"/>
</dbReference>
<evidence type="ECO:0000313" key="2">
    <source>
        <dbReference type="Proteomes" id="UP000824596"/>
    </source>
</evidence>
<accession>A0A9P8MYT5</accession>